<accession>A0A1D7TM03</accession>
<evidence type="ECO:0000256" key="1">
    <source>
        <dbReference type="ARBA" id="ARBA00004442"/>
    </source>
</evidence>
<comment type="subcellular location">
    <subcellularLocation>
        <location evidence="1">Cell outer membrane</location>
    </subcellularLocation>
</comment>
<dbReference type="AlphaFoldDB" id="A0A1D7TM03"/>
<evidence type="ECO:0000256" key="5">
    <source>
        <dbReference type="ARBA" id="ARBA00022692"/>
    </source>
</evidence>
<evidence type="ECO:0000256" key="4">
    <source>
        <dbReference type="ARBA" id="ARBA00022452"/>
    </source>
</evidence>
<keyword evidence="6" id="KW-0472">Membrane</keyword>
<dbReference type="STRING" id="1193502.SHALO_2172"/>
<dbReference type="PROSITE" id="PS51257">
    <property type="entry name" value="PROKAR_LIPOPROTEIN"/>
    <property type="match status" value="1"/>
</dbReference>
<comment type="similarity">
    <text evidence="2">Belongs to the outer membrane factor (OMF) (TC 1.B.17) family.</text>
</comment>
<gene>
    <name evidence="8" type="ORF">SHALO_2172</name>
</gene>
<dbReference type="Proteomes" id="UP000094609">
    <property type="component" value="Chromosome"/>
</dbReference>
<dbReference type="PANTHER" id="PTHR30026:SF20">
    <property type="entry name" value="OUTER MEMBRANE PROTEIN TOLC"/>
    <property type="match status" value="1"/>
</dbReference>
<keyword evidence="3" id="KW-0813">Transport</keyword>
<dbReference type="KEGG" id="shal:SHALO_2172"/>
<reference evidence="9" key="1">
    <citation type="submission" date="2016-08" db="EMBL/GenBank/DDBJ databases">
        <title>Complete genome sequence of the organohalide-respiring Epsilonproteobacterium Sulfurospirillum halorespirans.</title>
        <authorList>
            <person name="Goris T."/>
            <person name="Zimmermann J."/>
            <person name="Schenz B."/>
            <person name="Lemos M."/>
            <person name="Hackermueller J."/>
            <person name="Diekert G."/>
        </authorList>
    </citation>
    <scope>NUCLEOTIDE SEQUENCE [LARGE SCALE GENOMIC DNA]</scope>
    <source>
        <strain>DSM 13726</strain>
        <strain evidence="9">PCE-M2</strain>
    </source>
</reference>
<evidence type="ECO:0000256" key="3">
    <source>
        <dbReference type="ARBA" id="ARBA00022448"/>
    </source>
</evidence>
<dbReference type="GO" id="GO:0015288">
    <property type="term" value="F:porin activity"/>
    <property type="evidence" value="ECO:0007669"/>
    <property type="project" value="TreeGrafter"/>
</dbReference>
<keyword evidence="5" id="KW-0812">Transmembrane</keyword>
<keyword evidence="9" id="KW-1185">Reference proteome</keyword>
<dbReference type="GO" id="GO:1990281">
    <property type="term" value="C:efflux pump complex"/>
    <property type="evidence" value="ECO:0007669"/>
    <property type="project" value="TreeGrafter"/>
</dbReference>
<dbReference type="InterPro" id="IPR003423">
    <property type="entry name" value="OMP_efflux"/>
</dbReference>
<dbReference type="PANTHER" id="PTHR30026">
    <property type="entry name" value="OUTER MEMBRANE PROTEIN TOLC"/>
    <property type="match status" value="1"/>
</dbReference>
<evidence type="ECO:0000313" key="8">
    <source>
        <dbReference type="EMBL" id="AOO65934.1"/>
    </source>
</evidence>
<dbReference type="PATRIC" id="fig|1193502.14.peg.2201"/>
<dbReference type="RefSeq" id="WP_069478552.1">
    <property type="nucleotide sequence ID" value="NZ_CP017111.1"/>
</dbReference>
<sequence length="452" mass="48644">MRLKFIGGMVLGVACVLIAEDFDPLGTHALLPKQQATFVTCTTTDLSKSLELSDVVMAALCNNPQTKIAWQTSLYQAAQVGVSRSAYLPTLSASGSILQSESSETRNGDQENMSVTLSYLLYDFGKRDATYDNARALLDAALFSENDTIQSVFLSAVEAYYTLFGSNASLEATLEAERSALESLNAAKTRYSVGTSTPADTLQAQTAYSQAMLNRIQAEGSVKSAQGGLASVLGMMPDTTIMLQNPRLAIPDVAFESNIRALMDEAQRLRPDLMAASAKIKAYEAGLKAAKADHMPSFSLSATSGNTDTIYNTSQRSSSIGLYVSIPIFSGFNTKYKVQAAQQQLKISEAEYEKLSQDANLDVYKTYQTLISETQATRTSNDLVASAQASYDLALGRYKAGVGTILDLLSAQSALASAKQQHIQSLYNWYITKASLAKAMGSLDFSTIKGQP</sequence>
<dbReference type="SUPFAM" id="SSF56954">
    <property type="entry name" value="Outer membrane efflux proteins (OEP)"/>
    <property type="match status" value="1"/>
</dbReference>
<dbReference type="InterPro" id="IPR051906">
    <property type="entry name" value="TolC-like"/>
</dbReference>
<evidence type="ECO:0000313" key="9">
    <source>
        <dbReference type="Proteomes" id="UP000094609"/>
    </source>
</evidence>
<name>A0A1D7TM03_9BACT</name>
<protein>
    <submittedName>
        <fullName evidence="8">Outer membrane efflux protein</fullName>
    </submittedName>
</protein>
<evidence type="ECO:0000256" key="6">
    <source>
        <dbReference type="ARBA" id="ARBA00023136"/>
    </source>
</evidence>
<dbReference type="Gene3D" id="1.20.1600.10">
    <property type="entry name" value="Outer membrane efflux proteins (OEP)"/>
    <property type="match status" value="1"/>
</dbReference>
<keyword evidence="7" id="KW-0998">Cell outer membrane</keyword>
<dbReference type="EMBL" id="CP017111">
    <property type="protein sequence ID" value="AOO65934.1"/>
    <property type="molecule type" value="Genomic_DNA"/>
</dbReference>
<dbReference type="GO" id="GO:0009279">
    <property type="term" value="C:cell outer membrane"/>
    <property type="evidence" value="ECO:0007669"/>
    <property type="project" value="UniProtKB-SubCell"/>
</dbReference>
<organism evidence="8 9">
    <name type="scientific">Sulfurospirillum halorespirans DSM 13726</name>
    <dbReference type="NCBI Taxonomy" id="1193502"/>
    <lineage>
        <taxon>Bacteria</taxon>
        <taxon>Pseudomonadati</taxon>
        <taxon>Campylobacterota</taxon>
        <taxon>Epsilonproteobacteria</taxon>
        <taxon>Campylobacterales</taxon>
        <taxon>Sulfurospirillaceae</taxon>
        <taxon>Sulfurospirillum</taxon>
    </lineage>
</organism>
<proteinExistence type="inferred from homology"/>
<dbReference type="PIRSF" id="PIRSF001892">
    <property type="entry name" value="CyaE"/>
    <property type="match status" value="1"/>
</dbReference>
<evidence type="ECO:0000256" key="2">
    <source>
        <dbReference type="ARBA" id="ARBA00007613"/>
    </source>
</evidence>
<dbReference type="InterPro" id="IPR028351">
    <property type="entry name" value="CyaE"/>
</dbReference>
<keyword evidence="4" id="KW-1134">Transmembrane beta strand</keyword>
<dbReference type="Pfam" id="PF02321">
    <property type="entry name" value="OEP"/>
    <property type="match status" value="2"/>
</dbReference>
<dbReference type="GO" id="GO:0015562">
    <property type="term" value="F:efflux transmembrane transporter activity"/>
    <property type="evidence" value="ECO:0007669"/>
    <property type="project" value="InterPro"/>
</dbReference>
<evidence type="ECO:0000256" key="7">
    <source>
        <dbReference type="ARBA" id="ARBA00023237"/>
    </source>
</evidence>